<comment type="caution">
    <text evidence="1">The sequence shown here is derived from an EMBL/GenBank/DDBJ whole genome shotgun (WGS) entry which is preliminary data.</text>
</comment>
<reference evidence="1" key="2">
    <citation type="journal article" date="2023" name="IMA Fungus">
        <title>Comparative genomic study of the Penicillium genus elucidates a diverse pangenome and 15 lateral gene transfer events.</title>
        <authorList>
            <person name="Petersen C."/>
            <person name="Sorensen T."/>
            <person name="Nielsen M.R."/>
            <person name="Sondergaard T.E."/>
            <person name="Sorensen J.L."/>
            <person name="Fitzpatrick D.A."/>
            <person name="Frisvad J.C."/>
            <person name="Nielsen K.L."/>
        </authorList>
    </citation>
    <scope>NUCLEOTIDE SEQUENCE</scope>
    <source>
        <strain evidence="1">IBT 26290</strain>
    </source>
</reference>
<dbReference type="AlphaFoldDB" id="A0A9W9LSZ1"/>
<organism evidence="1 2">
    <name type="scientific">Penicillium canariense</name>
    <dbReference type="NCBI Taxonomy" id="189055"/>
    <lineage>
        <taxon>Eukaryota</taxon>
        <taxon>Fungi</taxon>
        <taxon>Dikarya</taxon>
        <taxon>Ascomycota</taxon>
        <taxon>Pezizomycotina</taxon>
        <taxon>Eurotiomycetes</taxon>
        <taxon>Eurotiomycetidae</taxon>
        <taxon>Eurotiales</taxon>
        <taxon>Aspergillaceae</taxon>
        <taxon>Penicillium</taxon>
    </lineage>
</organism>
<evidence type="ECO:0008006" key="3">
    <source>
        <dbReference type="Google" id="ProtNLM"/>
    </source>
</evidence>
<dbReference type="Proteomes" id="UP001149163">
    <property type="component" value="Unassembled WGS sequence"/>
</dbReference>
<name>A0A9W9LSZ1_9EURO</name>
<accession>A0A9W9LSZ1</accession>
<protein>
    <recommendedName>
        <fullName evidence="3">C2H2-type domain-containing protein</fullName>
    </recommendedName>
</protein>
<evidence type="ECO:0000313" key="2">
    <source>
        <dbReference type="Proteomes" id="UP001149163"/>
    </source>
</evidence>
<dbReference type="GeneID" id="81422083"/>
<keyword evidence="2" id="KW-1185">Reference proteome</keyword>
<evidence type="ECO:0000313" key="1">
    <source>
        <dbReference type="EMBL" id="KAJ5174905.1"/>
    </source>
</evidence>
<gene>
    <name evidence="1" type="ORF">N7482_000782</name>
</gene>
<proteinExistence type="predicted"/>
<dbReference type="EMBL" id="JAPQKN010000001">
    <property type="protein sequence ID" value="KAJ5174905.1"/>
    <property type="molecule type" value="Genomic_DNA"/>
</dbReference>
<dbReference type="RefSeq" id="XP_056546513.1">
    <property type="nucleotide sequence ID" value="XM_056682907.1"/>
</dbReference>
<sequence length="300" mass="33880">MNSPRIWCAISAPADPSPSSLIPTPKFVVVLTPPHHYLSSYLLVRLFDVNMPLWTCVTLAMPIKTTFLWCMHFLRTVIKNSQPGNDVPLEISYVLELECGKRFSAKMTANQHAKSVHDHVRWPCSRAEEMDCDKTFTAKGECILVGNHFRGNVLVAFQLLCTWAGPFDVVVYLLSMLLCNPCCGIPHRPSCVKVVSPGTRHAFLYVSLGFFLLVTPRGTQGDHFPRHDCFRRSMGLLPLSEVAPCLPGDDVFVAWAKAKLTFHSHISQAVRDYFVQDPTEDVQQWLDQMDADFPLYLEEI</sequence>
<reference evidence="1" key="1">
    <citation type="submission" date="2022-11" db="EMBL/GenBank/DDBJ databases">
        <authorList>
            <person name="Petersen C."/>
        </authorList>
    </citation>
    <scope>NUCLEOTIDE SEQUENCE</scope>
    <source>
        <strain evidence="1">IBT 26290</strain>
    </source>
</reference>